<evidence type="ECO:0000256" key="4">
    <source>
        <dbReference type="SAM" id="Coils"/>
    </source>
</evidence>
<feature type="domain" description="HTH araC/xylS-type" evidence="6">
    <location>
        <begin position="475"/>
        <end position="562"/>
    </location>
</feature>
<evidence type="ECO:0000313" key="8">
    <source>
        <dbReference type="Proteomes" id="UP000198379"/>
    </source>
</evidence>
<keyword evidence="5" id="KW-0472">Membrane</keyword>
<dbReference type="PANTHER" id="PTHR43280:SF2">
    <property type="entry name" value="HTH-TYPE TRANSCRIPTIONAL REGULATOR EXSA"/>
    <property type="match status" value="1"/>
</dbReference>
<dbReference type="InterPro" id="IPR018060">
    <property type="entry name" value="HTH_AraC"/>
</dbReference>
<gene>
    <name evidence="7" type="ORF">SAMN06265376_10481</name>
</gene>
<keyword evidence="8" id="KW-1185">Reference proteome</keyword>
<dbReference type="Gene3D" id="1.25.40.10">
    <property type="entry name" value="Tetratricopeptide repeat domain"/>
    <property type="match status" value="2"/>
</dbReference>
<dbReference type="SUPFAM" id="SSF46689">
    <property type="entry name" value="Homeodomain-like"/>
    <property type="match status" value="1"/>
</dbReference>
<dbReference type="SUPFAM" id="SSF48452">
    <property type="entry name" value="TPR-like"/>
    <property type="match status" value="2"/>
</dbReference>
<dbReference type="Gene3D" id="1.10.10.60">
    <property type="entry name" value="Homeodomain-like"/>
    <property type="match status" value="2"/>
</dbReference>
<evidence type="ECO:0000256" key="1">
    <source>
        <dbReference type="ARBA" id="ARBA00023015"/>
    </source>
</evidence>
<dbReference type="GO" id="GO:0043565">
    <property type="term" value="F:sequence-specific DNA binding"/>
    <property type="evidence" value="ECO:0007669"/>
    <property type="project" value="InterPro"/>
</dbReference>
<accession>A0A239A259</accession>
<feature type="transmembrane region" description="Helical" evidence="5">
    <location>
        <begin position="388"/>
        <end position="408"/>
    </location>
</feature>
<dbReference type="Pfam" id="PF12833">
    <property type="entry name" value="HTH_18"/>
    <property type="match status" value="1"/>
</dbReference>
<dbReference type="Proteomes" id="UP000198379">
    <property type="component" value="Unassembled WGS sequence"/>
</dbReference>
<dbReference type="InterPro" id="IPR009057">
    <property type="entry name" value="Homeodomain-like_sf"/>
</dbReference>
<keyword evidence="3" id="KW-0804">Transcription</keyword>
<proteinExistence type="predicted"/>
<evidence type="ECO:0000256" key="3">
    <source>
        <dbReference type="ARBA" id="ARBA00023163"/>
    </source>
</evidence>
<keyword evidence="5" id="KW-0812">Transmembrane</keyword>
<dbReference type="InterPro" id="IPR019734">
    <property type="entry name" value="TPR_rpt"/>
</dbReference>
<keyword evidence="2 7" id="KW-0238">DNA-binding</keyword>
<feature type="coiled-coil region" evidence="4">
    <location>
        <begin position="364"/>
        <end position="391"/>
    </location>
</feature>
<evidence type="ECO:0000259" key="6">
    <source>
        <dbReference type="PROSITE" id="PS01124"/>
    </source>
</evidence>
<keyword evidence="1" id="KW-0805">Transcription regulation</keyword>
<dbReference type="GO" id="GO:0003700">
    <property type="term" value="F:DNA-binding transcription factor activity"/>
    <property type="evidence" value="ECO:0007669"/>
    <property type="project" value="InterPro"/>
</dbReference>
<dbReference type="SMART" id="SM00028">
    <property type="entry name" value="TPR"/>
    <property type="match status" value="3"/>
</dbReference>
<dbReference type="SMART" id="SM00342">
    <property type="entry name" value="HTH_ARAC"/>
    <property type="match status" value="1"/>
</dbReference>
<evidence type="ECO:0000256" key="5">
    <source>
        <dbReference type="SAM" id="Phobius"/>
    </source>
</evidence>
<evidence type="ECO:0000313" key="7">
    <source>
        <dbReference type="EMBL" id="SNR89381.1"/>
    </source>
</evidence>
<dbReference type="PANTHER" id="PTHR43280">
    <property type="entry name" value="ARAC-FAMILY TRANSCRIPTIONAL REGULATOR"/>
    <property type="match status" value="1"/>
</dbReference>
<sequence>MTFISKKNTFQFLTIILVILNFFVSNLYAQESTIQREDSLLNMTTSEFAQRLKSSQKGEAIFFEKIVLKRAKDHTGLVDQELGRRFSKEENYEKAHHYLDIALDLAKKNNDQRRICVISIIKAKSYMLDGKNEQAVDFYTTSIAIANKNSYTSLKNIAISSYISLLSQIDDQLKKALDMSDALVVSLEKSSDRNTKNYVQMLTTINDVYLEAEQYHKVLQYSDKGIEVADSISYIKGLTDLYIKKGIAHYYMDDKDLSQTFLIKAKNLIEKNTLENDFHQIVRVYYFLAKHHYDKGLYTEAIQYLDTIINFIKEEDANKLPVIRSYYLLMECYRELGENKKAWKYHAIYMDLNEAYQKSEGKTRNRVFEKIENADNERIALEKRNKEYAQIGLFIVLFVLLIVGYSFWRKQKKNKTIFNDLISQIDQLESQQQQKQEQEKKIPSTIAIDDDKVTAVLKGLSKLEKQEFFLRPDCNLRTIAKKTKTNATYLSKIINAHKGKNFNGYINDLRIAYTLRKLKDDKRFRSFSIASIALEVGYKSDKSFVKHFKSKTGINPSYYIKNIETLKNNAA</sequence>
<keyword evidence="4" id="KW-0175">Coiled coil</keyword>
<dbReference type="OrthoDB" id="5295174at2"/>
<dbReference type="AlphaFoldDB" id="A0A239A259"/>
<evidence type="ECO:0000256" key="2">
    <source>
        <dbReference type="ARBA" id="ARBA00023125"/>
    </source>
</evidence>
<organism evidence="7 8">
    <name type="scientific">Dokdonia pacifica</name>
    <dbReference type="NCBI Taxonomy" id="1627892"/>
    <lineage>
        <taxon>Bacteria</taxon>
        <taxon>Pseudomonadati</taxon>
        <taxon>Bacteroidota</taxon>
        <taxon>Flavobacteriia</taxon>
        <taxon>Flavobacteriales</taxon>
        <taxon>Flavobacteriaceae</taxon>
        <taxon>Dokdonia</taxon>
    </lineage>
</organism>
<protein>
    <submittedName>
        <fullName evidence="7">AraC-type DNA-binding protein</fullName>
    </submittedName>
</protein>
<name>A0A239A259_9FLAO</name>
<dbReference type="RefSeq" id="WP_089371899.1">
    <property type="nucleotide sequence ID" value="NZ_BMEP01000007.1"/>
</dbReference>
<dbReference type="InterPro" id="IPR011990">
    <property type="entry name" value="TPR-like_helical_dom_sf"/>
</dbReference>
<dbReference type="EMBL" id="FZNY01000004">
    <property type="protein sequence ID" value="SNR89381.1"/>
    <property type="molecule type" value="Genomic_DNA"/>
</dbReference>
<dbReference type="PROSITE" id="PS01124">
    <property type="entry name" value="HTH_ARAC_FAMILY_2"/>
    <property type="match status" value="1"/>
</dbReference>
<keyword evidence="5" id="KW-1133">Transmembrane helix</keyword>
<reference evidence="7 8" key="1">
    <citation type="submission" date="2017-06" db="EMBL/GenBank/DDBJ databases">
        <authorList>
            <person name="Kim H.J."/>
            <person name="Triplett B.A."/>
        </authorList>
    </citation>
    <scope>NUCLEOTIDE SEQUENCE [LARGE SCALE GENOMIC DNA]</scope>
    <source>
        <strain evidence="7 8">DSM 25597</strain>
    </source>
</reference>